<reference evidence="1 2" key="1">
    <citation type="submission" date="2018-11" db="EMBL/GenBank/DDBJ databases">
        <title>Draft genome sequence of Gordonia sp. RS15-1S isolated from rice stems.</title>
        <authorList>
            <person name="Muangham S."/>
        </authorList>
    </citation>
    <scope>NUCLEOTIDE SEQUENCE [LARGE SCALE GENOMIC DNA]</scope>
    <source>
        <strain evidence="1 2">RS15-1S</strain>
    </source>
</reference>
<comment type="caution">
    <text evidence="1">The sequence shown here is derived from an EMBL/GenBank/DDBJ whole genome shotgun (WGS) entry which is preliminary data.</text>
</comment>
<proteinExistence type="predicted"/>
<dbReference type="AlphaFoldDB" id="A0A3N4H2X9"/>
<evidence type="ECO:0000313" key="1">
    <source>
        <dbReference type="EMBL" id="RPA65701.1"/>
    </source>
</evidence>
<keyword evidence="2" id="KW-1185">Reference proteome</keyword>
<dbReference type="Proteomes" id="UP000267536">
    <property type="component" value="Unassembled WGS sequence"/>
</dbReference>
<sequence length="186" mass="21111">MSDNRRYSLAKNLASDEIPPGGTCGPPYSSVKNVSSQSNGKLQIFYCYGQLDDDGVVEYENGARIEYRMALGQVREQRMQFSWIMNKLNMVASLTIRWRFRMDVKDDDDINVDVGAAQGADRKEGSWRLYTANRGVYFIEHTDILISDPFLRSPIHNTEATQGPRFRCDGFNPCSFPGGEESTTHY</sequence>
<protein>
    <submittedName>
        <fullName evidence="1">Uncharacterized protein</fullName>
    </submittedName>
</protein>
<dbReference type="EMBL" id="RKMH01000002">
    <property type="protein sequence ID" value="RPA65701.1"/>
    <property type="molecule type" value="Genomic_DNA"/>
</dbReference>
<accession>A0A3N4H2X9</accession>
<evidence type="ECO:0000313" key="2">
    <source>
        <dbReference type="Proteomes" id="UP000267536"/>
    </source>
</evidence>
<name>A0A3N4H2X9_9ACTN</name>
<gene>
    <name evidence="1" type="ORF">EF294_02860</name>
</gene>
<organism evidence="1 2">
    <name type="scientific">Gordonia oryzae</name>
    <dbReference type="NCBI Taxonomy" id="2487349"/>
    <lineage>
        <taxon>Bacteria</taxon>
        <taxon>Bacillati</taxon>
        <taxon>Actinomycetota</taxon>
        <taxon>Actinomycetes</taxon>
        <taxon>Mycobacteriales</taxon>
        <taxon>Gordoniaceae</taxon>
        <taxon>Gordonia</taxon>
    </lineage>
</organism>